<dbReference type="Gene3D" id="3.20.20.80">
    <property type="entry name" value="Glycosidases"/>
    <property type="match status" value="1"/>
</dbReference>
<evidence type="ECO:0000313" key="8">
    <source>
        <dbReference type="EMBL" id="MDC1751252.1"/>
    </source>
</evidence>
<evidence type="ECO:0000313" key="14">
    <source>
        <dbReference type="Proteomes" id="UP000462376"/>
    </source>
</evidence>
<feature type="signal peptide" evidence="2">
    <location>
        <begin position="1"/>
        <end position="25"/>
    </location>
</feature>
<evidence type="ECO:0000313" key="6">
    <source>
        <dbReference type="EMBL" id="KAB4093137.1"/>
    </source>
</evidence>
<dbReference type="AlphaFoldDB" id="A0A139KJ36"/>
<dbReference type="Proteomes" id="UP000095766">
    <property type="component" value="Unassembled WGS sequence"/>
</dbReference>
<dbReference type="RefSeq" id="WP_022402139.1">
    <property type="nucleotide sequence ID" value="NZ_CACRTC010000038.1"/>
</dbReference>
<dbReference type="PANTHER" id="PTHR43405">
    <property type="entry name" value="GLYCOSYL HYDROLASE DIGH"/>
    <property type="match status" value="1"/>
</dbReference>
<keyword evidence="6" id="KW-0378">Hydrolase</keyword>
<evidence type="ECO:0000313" key="13">
    <source>
        <dbReference type="Proteomes" id="UP000432488"/>
    </source>
</evidence>
<dbReference type="EMBL" id="WCUV01000005">
    <property type="protein sequence ID" value="KAB4093137.1"/>
    <property type="molecule type" value="Genomic_DNA"/>
</dbReference>
<dbReference type="EMBL" id="QSPV01000004">
    <property type="protein sequence ID" value="RGJ95623.1"/>
    <property type="molecule type" value="Genomic_DNA"/>
</dbReference>
<dbReference type="Proteomes" id="UP001218502">
    <property type="component" value="Unassembled WGS sequence"/>
</dbReference>
<feature type="domain" description="Glycosyl hydrolase-like 10" evidence="3">
    <location>
        <begin position="69"/>
        <end position="164"/>
    </location>
</feature>
<dbReference type="EMBL" id="JAQNQY010000002">
    <property type="protein sequence ID" value="MDC1751252.1"/>
    <property type="molecule type" value="Genomic_DNA"/>
</dbReference>
<dbReference type="SUPFAM" id="SSF51445">
    <property type="entry name" value="(Trans)glycosidases"/>
    <property type="match status" value="1"/>
</dbReference>
<dbReference type="PATRIC" id="fig|820.27.peg.53"/>
<dbReference type="OrthoDB" id="100605at2"/>
<reference evidence="10 11" key="1">
    <citation type="submission" date="2015-09" db="EMBL/GenBank/DDBJ databases">
        <authorList>
            <consortium name="Pathogen Informatics"/>
        </authorList>
    </citation>
    <scope>NUCLEOTIDE SEQUENCE [LARGE SCALE GENOMIC DNA]</scope>
    <source>
        <strain evidence="4 10">2789STDY5834847</strain>
        <strain evidence="5 11">2789STDY5834898</strain>
    </source>
</reference>
<dbReference type="Proteomes" id="UP000462376">
    <property type="component" value="Unassembled WGS sequence"/>
</dbReference>
<dbReference type="EMBL" id="WCTL01000008">
    <property type="protein sequence ID" value="KAB4236510.1"/>
    <property type="molecule type" value="Genomic_DNA"/>
</dbReference>
<organism evidence="9 12">
    <name type="scientific">Bacteroides uniformis</name>
    <dbReference type="NCBI Taxonomy" id="820"/>
    <lineage>
        <taxon>Bacteria</taxon>
        <taxon>Pseudomonadati</taxon>
        <taxon>Bacteroidota</taxon>
        <taxon>Bacteroidia</taxon>
        <taxon>Bacteroidales</taxon>
        <taxon>Bacteroidaceae</taxon>
        <taxon>Bacteroides</taxon>
    </lineage>
</organism>
<evidence type="ECO:0000256" key="1">
    <source>
        <dbReference type="ARBA" id="ARBA00022729"/>
    </source>
</evidence>
<gene>
    <name evidence="9" type="ORF">DXD40_06240</name>
    <name evidence="4" type="ORF">ERS852462_01973</name>
    <name evidence="5" type="ORF">ERS852510_02828</name>
    <name evidence="7" type="ORF">GAP47_10400</name>
    <name evidence="6" type="ORF">GAQ56_07785</name>
    <name evidence="8" type="ORF">POY80_02170</name>
</gene>
<evidence type="ECO:0000313" key="5">
    <source>
        <dbReference type="EMBL" id="CUP97748.1"/>
    </source>
</evidence>
<dbReference type="EMBL" id="CZAF01000005">
    <property type="protein sequence ID" value="CUO90950.1"/>
    <property type="molecule type" value="Genomic_DNA"/>
</dbReference>
<dbReference type="Proteomes" id="UP000260844">
    <property type="component" value="Unassembled WGS sequence"/>
</dbReference>
<evidence type="ECO:0000256" key="2">
    <source>
        <dbReference type="SAM" id="SignalP"/>
    </source>
</evidence>
<evidence type="ECO:0000313" key="11">
    <source>
        <dbReference type="Proteomes" id="UP000095766"/>
    </source>
</evidence>
<dbReference type="EMBL" id="CZAO01000013">
    <property type="protein sequence ID" value="CUP97748.1"/>
    <property type="molecule type" value="Genomic_DNA"/>
</dbReference>
<reference evidence="9 12" key="2">
    <citation type="submission" date="2018-08" db="EMBL/GenBank/DDBJ databases">
        <title>A genome reference for cultivated species of the human gut microbiota.</title>
        <authorList>
            <person name="Zou Y."/>
            <person name="Xue W."/>
            <person name="Luo G."/>
        </authorList>
    </citation>
    <scope>NUCLEOTIDE SEQUENCE [LARGE SCALE GENOMIC DNA]</scope>
    <source>
        <strain evidence="9 12">TM04-30</strain>
    </source>
</reference>
<evidence type="ECO:0000313" key="7">
    <source>
        <dbReference type="EMBL" id="KAB4236510.1"/>
    </source>
</evidence>
<dbReference type="GO" id="GO:0016787">
    <property type="term" value="F:hydrolase activity"/>
    <property type="evidence" value="ECO:0007669"/>
    <property type="project" value="UniProtKB-KW"/>
</dbReference>
<dbReference type="Pfam" id="PF02638">
    <property type="entry name" value="GHL10"/>
    <property type="match status" value="1"/>
</dbReference>
<accession>A0A139KJ36</accession>
<dbReference type="Proteomes" id="UP000432488">
    <property type="component" value="Unassembled WGS sequence"/>
</dbReference>
<evidence type="ECO:0000313" key="12">
    <source>
        <dbReference type="Proteomes" id="UP000260844"/>
    </source>
</evidence>
<dbReference type="STRING" id="820.ERS852554_01337"/>
<protein>
    <submittedName>
        <fullName evidence="6">Family 10 glycosylhydrolase</fullName>
    </submittedName>
    <submittedName>
        <fullName evidence="4">Uncharacterized protein conserved in bacteria</fullName>
    </submittedName>
</protein>
<dbReference type="Proteomes" id="UP000095614">
    <property type="component" value="Unassembled WGS sequence"/>
</dbReference>
<evidence type="ECO:0000313" key="9">
    <source>
        <dbReference type="EMBL" id="RGJ95623.1"/>
    </source>
</evidence>
<feature type="chain" id="PRO_5014531024" evidence="2">
    <location>
        <begin position="26"/>
        <end position="467"/>
    </location>
</feature>
<evidence type="ECO:0000313" key="10">
    <source>
        <dbReference type="Proteomes" id="UP000095614"/>
    </source>
</evidence>
<evidence type="ECO:0000313" key="4">
    <source>
        <dbReference type="EMBL" id="CUO90950.1"/>
    </source>
</evidence>
<dbReference type="PANTHER" id="PTHR43405:SF1">
    <property type="entry name" value="GLYCOSYL HYDROLASE DIGH"/>
    <property type="match status" value="1"/>
</dbReference>
<dbReference type="PROSITE" id="PS51257">
    <property type="entry name" value="PROKAR_LIPOPROTEIN"/>
    <property type="match status" value="1"/>
</dbReference>
<dbReference type="InterPro" id="IPR003790">
    <property type="entry name" value="GHL10"/>
</dbReference>
<sequence length="467" mass="53373">MKKSFLPAFLLLFLALGMFSCQQGAKETTKEYPMFWTWLDYRPGMNFDSICQVMNDIGMDGIMLNAPTPDDYRAAIPVAHKHGIEVYAWLWTMNLEHDRDKILKEHPEWFSVNRNGKSLADTTAYVGYYKFLCPALPEVREFIKEKIKAYCEVEGLNGIAIDYHRFVDVVLPTTLWPHYGIVQDREYAAWDYGYHPEMLRLFKEQYGYDPREQEDPSLDVKWRQFRCDQITEVANMIAEVVHSYGKTMAASPFPTPKMASRMVRQDWGKWNLDIVFPMVYHTFYTGDASFISDCTVENVRDKNDMTTLYCGMTATDGPMMFECMDVALNNGAQGIAVFTIHGLCSPEVKRQFKAYTDSVRAVRAANGGVIKATHPEVADPDPFKHEGIMKLMQERMQQIIAKAAGKEEPAPLALGEYKEVDSYDATRCYQVVDENSKTTFDVTFYLYGDVVSGWDVAVADKASTNKK</sequence>
<reference evidence="13 14" key="3">
    <citation type="journal article" date="2019" name="Nat. Med.">
        <title>A library of human gut bacterial isolates paired with longitudinal multiomics data enables mechanistic microbiome research.</title>
        <authorList>
            <person name="Poyet M."/>
            <person name="Groussin M."/>
            <person name="Gibbons S.M."/>
            <person name="Avila-Pacheco J."/>
            <person name="Jiang X."/>
            <person name="Kearney S.M."/>
            <person name="Perrotta A.R."/>
            <person name="Berdy B."/>
            <person name="Zhao S."/>
            <person name="Lieberman T.D."/>
            <person name="Swanson P.K."/>
            <person name="Smith M."/>
            <person name="Roesemann S."/>
            <person name="Alexander J.E."/>
            <person name="Rich S.A."/>
            <person name="Livny J."/>
            <person name="Vlamakis H."/>
            <person name="Clish C."/>
            <person name="Bullock K."/>
            <person name="Deik A."/>
            <person name="Scott J."/>
            <person name="Pierce K.A."/>
            <person name="Xavier R.J."/>
            <person name="Alm E.J."/>
        </authorList>
    </citation>
    <scope>NUCLEOTIDE SEQUENCE [LARGE SCALE GENOMIC DNA]</scope>
    <source>
        <strain evidence="6 13">BIOML-A42</strain>
        <strain evidence="7 14">BIOML-A5</strain>
    </source>
</reference>
<proteinExistence type="predicted"/>
<evidence type="ECO:0000259" key="3">
    <source>
        <dbReference type="Pfam" id="PF02638"/>
    </source>
</evidence>
<dbReference type="InterPro" id="IPR052177">
    <property type="entry name" value="Divisome_Glycosyl_Hydrolase"/>
</dbReference>
<keyword evidence="1 2" id="KW-0732">Signal</keyword>
<dbReference type="InterPro" id="IPR017853">
    <property type="entry name" value="GH"/>
</dbReference>
<reference evidence="8" key="4">
    <citation type="submission" date="2022-10" db="EMBL/GenBank/DDBJ databases">
        <title>Human gut microbiome strain richness.</title>
        <authorList>
            <person name="Chen-Liaw A."/>
        </authorList>
    </citation>
    <scope>NUCLEOTIDE SEQUENCE</scope>
    <source>
        <strain evidence="8">A1_m1001262Bd0_191120</strain>
    </source>
</reference>
<name>A0A139KJ36_BACUN</name>